<name>A8LSH9_DINSH</name>
<dbReference type="SUPFAM" id="SSF103378">
    <property type="entry name" value="2-methylcitrate dehydratase PrpD"/>
    <property type="match status" value="1"/>
</dbReference>
<protein>
    <submittedName>
        <fullName evidence="4">MmgE/PrpD family protein</fullName>
        <ecNumber evidence="4">4.2.1.79</ecNumber>
    </submittedName>
</protein>
<keyword evidence="4" id="KW-0456">Lyase</keyword>
<feature type="domain" description="MmgE/PrpD C-terminal" evidence="3">
    <location>
        <begin position="256"/>
        <end position="413"/>
    </location>
</feature>
<sequence>MTVTTDLVEICDQTATARDLERAAVHLADWVGIVLATRGSAPERAFGAAAGLERGALSGFGAGAPEAAAFGLGALGSLLEMDDLHRRSILHAGDVVCPAALVAARDAGATGQTLLRALLAGYEVALRIGVAAATGGYSAWYNSAACGVFGAAMAAARADGLGAQAQAHALGHAGMQAAGLWQCRLEPGHAKQLAAGHAARAGITAARAARAGIGAPLEILEGPLGVFATMYPGSDPAGIAQARGDWALHEVSLKPWSACRHVHPAIAAALELRARGVVPARIEVATYAAAIAFCDAPAPQDAHSARFSLQHCVATALVRGAPARADFEDPARRDAPEIAALRARVHLVEDPGLSAAFPGAYGATLRITNAGGAVHTAHAPHAPGDPEAPLAPEAIEAKFLTNCRDGGVPDPAARALHEALRALPAQPDLTALSAALRGATHPEGDPHEP</sequence>
<dbReference type="EMBL" id="CP000830">
    <property type="protein sequence ID" value="ABV92793.1"/>
    <property type="molecule type" value="Genomic_DNA"/>
</dbReference>
<gene>
    <name evidence="4" type="ordered locus">Dshi_1051</name>
</gene>
<dbReference type="Gene3D" id="1.10.4100.10">
    <property type="entry name" value="2-methylcitrate dehydratase PrpD"/>
    <property type="match status" value="1"/>
</dbReference>
<evidence type="ECO:0000313" key="5">
    <source>
        <dbReference type="Proteomes" id="UP000006833"/>
    </source>
</evidence>
<evidence type="ECO:0000256" key="1">
    <source>
        <dbReference type="ARBA" id="ARBA00006174"/>
    </source>
</evidence>
<dbReference type="EC" id="4.2.1.79" evidence="4"/>
<evidence type="ECO:0000259" key="2">
    <source>
        <dbReference type="Pfam" id="PF03972"/>
    </source>
</evidence>
<evidence type="ECO:0000313" key="4">
    <source>
        <dbReference type="EMBL" id="ABV92793.1"/>
    </source>
</evidence>
<dbReference type="Proteomes" id="UP000006833">
    <property type="component" value="Chromosome"/>
</dbReference>
<dbReference type="OrthoDB" id="9795089at2"/>
<dbReference type="InterPro" id="IPR042183">
    <property type="entry name" value="MmgE/PrpD_sf_1"/>
</dbReference>
<keyword evidence="5" id="KW-1185">Reference proteome</keyword>
<dbReference type="InterPro" id="IPR045337">
    <property type="entry name" value="MmgE_PrpD_C"/>
</dbReference>
<accession>A8LSH9</accession>
<dbReference type="RefSeq" id="WP_012177724.1">
    <property type="nucleotide sequence ID" value="NC_009952.1"/>
</dbReference>
<dbReference type="AlphaFoldDB" id="A8LSH9"/>
<dbReference type="Pfam" id="PF03972">
    <property type="entry name" value="MmgE_PrpD_N"/>
    <property type="match status" value="1"/>
</dbReference>
<dbReference type="GO" id="GO:0047547">
    <property type="term" value="F:2-methylcitrate dehydratase activity"/>
    <property type="evidence" value="ECO:0007669"/>
    <property type="project" value="UniProtKB-EC"/>
</dbReference>
<dbReference type="eggNOG" id="COG2079">
    <property type="taxonomic scope" value="Bacteria"/>
</dbReference>
<comment type="similarity">
    <text evidence="1">Belongs to the PrpD family.</text>
</comment>
<dbReference type="PANTHER" id="PTHR16943:SF8">
    <property type="entry name" value="2-METHYLCITRATE DEHYDRATASE"/>
    <property type="match status" value="1"/>
</dbReference>
<dbReference type="InterPro" id="IPR045336">
    <property type="entry name" value="MmgE_PrpD_N"/>
</dbReference>
<dbReference type="HOGENOM" id="CLU_026574_3_1_5"/>
<dbReference type="STRING" id="398580.Dshi_1051"/>
<dbReference type="InterPro" id="IPR036148">
    <property type="entry name" value="MmgE/PrpD_sf"/>
</dbReference>
<dbReference type="PANTHER" id="PTHR16943">
    <property type="entry name" value="2-METHYLCITRATE DEHYDRATASE-RELATED"/>
    <property type="match status" value="1"/>
</dbReference>
<evidence type="ECO:0000259" key="3">
    <source>
        <dbReference type="Pfam" id="PF19305"/>
    </source>
</evidence>
<dbReference type="KEGG" id="dsh:Dshi_1051"/>
<feature type="domain" description="MmgE/PrpD N-terminal" evidence="2">
    <location>
        <begin position="20"/>
        <end position="236"/>
    </location>
</feature>
<reference evidence="5" key="1">
    <citation type="journal article" date="2010" name="ISME J.">
        <title>The complete genome sequence of the algal symbiont Dinoroseobacter shibae: a hitchhiker's guide to life in the sea.</title>
        <authorList>
            <person name="Wagner-Dobler I."/>
            <person name="Ballhausen B."/>
            <person name="Berger M."/>
            <person name="Brinkhoff T."/>
            <person name="Buchholz I."/>
            <person name="Bunk B."/>
            <person name="Cypionka H."/>
            <person name="Daniel R."/>
            <person name="Drepper T."/>
            <person name="Gerdts G."/>
            <person name="Hahnke S."/>
            <person name="Han C."/>
            <person name="Jahn D."/>
            <person name="Kalhoefer D."/>
            <person name="Kiss H."/>
            <person name="Klenk H.P."/>
            <person name="Kyrpides N."/>
            <person name="Liebl W."/>
            <person name="Liesegang H."/>
            <person name="Meincke L."/>
            <person name="Pati A."/>
            <person name="Petersen J."/>
            <person name="Piekarski T."/>
            <person name="Pommerenke C."/>
            <person name="Pradella S."/>
            <person name="Pukall R."/>
            <person name="Rabus R."/>
            <person name="Stackebrandt E."/>
            <person name="Thole S."/>
            <person name="Thompson L."/>
            <person name="Tielen P."/>
            <person name="Tomasch J."/>
            <person name="von Jan M."/>
            <person name="Wanphrut N."/>
            <person name="Wichels A."/>
            <person name="Zech H."/>
            <person name="Simon M."/>
        </authorList>
    </citation>
    <scope>NUCLEOTIDE SEQUENCE [LARGE SCALE GENOMIC DNA]</scope>
    <source>
        <strain evidence="5">DSM 16493 / NCIMB 14021 / DFL 12</strain>
    </source>
</reference>
<proteinExistence type="inferred from homology"/>
<dbReference type="Gene3D" id="3.30.1330.120">
    <property type="entry name" value="2-methylcitrate dehydratase PrpD"/>
    <property type="match status" value="1"/>
</dbReference>
<dbReference type="Pfam" id="PF19305">
    <property type="entry name" value="MmgE_PrpD_C"/>
    <property type="match status" value="1"/>
</dbReference>
<dbReference type="InterPro" id="IPR042188">
    <property type="entry name" value="MmgE/PrpD_sf_2"/>
</dbReference>
<dbReference type="InterPro" id="IPR005656">
    <property type="entry name" value="MmgE_PrpD"/>
</dbReference>
<organism evidence="4 5">
    <name type="scientific">Dinoroseobacter shibae (strain DSM 16493 / NCIMB 14021 / DFL 12)</name>
    <dbReference type="NCBI Taxonomy" id="398580"/>
    <lineage>
        <taxon>Bacteria</taxon>
        <taxon>Pseudomonadati</taxon>
        <taxon>Pseudomonadota</taxon>
        <taxon>Alphaproteobacteria</taxon>
        <taxon>Rhodobacterales</taxon>
        <taxon>Roseobacteraceae</taxon>
        <taxon>Dinoroseobacter</taxon>
    </lineage>
</organism>